<feature type="signal peptide" evidence="1">
    <location>
        <begin position="1"/>
        <end position="19"/>
    </location>
</feature>
<reference evidence="2 3" key="1">
    <citation type="submission" date="2016-10" db="EMBL/GenBank/DDBJ databases">
        <authorList>
            <person name="de Groot N.N."/>
        </authorList>
    </citation>
    <scope>NUCLEOTIDE SEQUENCE [LARGE SCALE GENOMIC DNA]</scope>
    <source>
        <strain>GEY</strain>
        <strain evidence="3">DSM 9560</strain>
    </source>
</reference>
<dbReference type="OrthoDB" id="1041391at2"/>
<dbReference type="AlphaFoldDB" id="A0A1I2JHY4"/>
<proteinExistence type="predicted"/>
<dbReference type="EMBL" id="FONY01000052">
    <property type="protein sequence ID" value="SFF54194.1"/>
    <property type="molecule type" value="Genomic_DNA"/>
</dbReference>
<keyword evidence="1" id="KW-0732">Signal</keyword>
<accession>A0A1I2JHY4</accession>
<name>A0A1I2JHY4_9BACT</name>
<protein>
    <recommendedName>
        <fullName evidence="4">Transglutaminase-like superfamily protein</fullName>
    </recommendedName>
</protein>
<evidence type="ECO:0000313" key="3">
    <source>
        <dbReference type="Proteomes" id="UP000199513"/>
    </source>
</evidence>
<feature type="chain" id="PRO_5011492720" description="Transglutaminase-like superfamily protein" evidence="1">
    <location>
        <begin position="20"/>
        <end position="462"/>
    </location>
</feature>
<dbReference type="Proteomes" id="UP000199513">
    <property type="component" value="Unassembled WGS sequence"/>
</dbReference>
<dbReference type="STRING" id="1003.SAMN04488541_105211"/>
<evidence type="ECO:0000313" key="2">
    <source>
        <dbReference type="EMBL" id="SFF54194.1"/>
    </source>
</evidence>
<evidence type="ECO:0008006" key="4">
    <source>
        <dbReference type="Google" id="ProtNLM"/>
    </source>
</evidence>
<gene>
    <name evidence="2" type="ORF">SAMN04488541_105211</name>
</gene>
<organism evidence="2 3">
    <name type="scientific">Thermoflexibacter ruber</name>
    <dbReference type="NCBI Taxonomy" id="1003"/>
    <lineage>
        <taxon>Bacteria</taxon>
        <taxon>Pseudomonadati</taxon>
        <taxon>Bacteroidota</taxon>
        <taxon>Cytophagia</taxon>
        <taxon>Cytophagales</taxon>
        <taxon>Thermoflexibacteraceae</taxon>
        <taxon>Thermoflexibacter</taxon>
    </lineage>
</organism>
<evidence type="ECO:0000256" key="1">
    <source>
        <dbReference type="SAM" id="SignalP"/>
    </source>
</evidence>
<dbReference type="RefSeq" id="WP_143091017.1">
    <property type="nucleotide sequence ID" value="NZ_FONY01000052.1"/>
</dbReference>
<keyword evidence="3" id="KW-1185">Reference proteome</keyword>
<sequence length="462" mass="53391">MKKALLIALIFSTITKLFGQIPTFQSPQPATLGNYGNVVTFPTQKQNGFSQPNPNNVLQNLLLQQQQQIHLQNQRLINQATQYQQQGTLPQDVLDDIAAFENPKYSSVAEAYNSLNYKFPTVTKKGVNFYETALQKFDNMLAGKEPLNLKRAVYLVENSYYENTMPYQEFDETLRNIAGLISLKMQQDKMPNNQLAKNLAIYQFMADTFKVKIPHKENQIFTHYPFKYDFEDYRGEKDYRKMFVSKLLLQHSGQCHSMPLLYLLLAEELGAKAWLSYLPNHSFIKFMVNGRLQNYETTNGHFTTDAFALQSGFIKAEALANKVYLDTLSKKQLIAHCLMDLALGHEHKYGYNEFSLKCANLALKHHPQNITALMTKANYYNALLGYVAKQSREKRLPNIQFGDVPQVYELYQKVKQAQKDLDDIGFAEMPQETYQNWLKGIQKEAEKSKQTFQNIQQSLWKK</sequence>